<feature type="region of interest" description="Disordered" evidence="1">
    <location>
        <begin position="91"/>
        <end position="167"/>
    </location>
</feature>
<feature type="region of interest" description="Disordered" evidence="1">
    <location>
        <begin position="376"/>
        <end position="414"/>
    </location>
</feature>
<feature type="compositionally biased region" description="Polar residues" evidence="1">
    <location>
        <begin position="91"/>
        <end position="103"/>
    </location>
</feature>
<dbReference type="PANTHER" id="PTHR38166:SF1">
    <property type="entry name" value="C2H2-TYPE DOMAIN-CONTAINING PROTEIN"/>
    <property type="match status" value="1"/>
</dbReference>
<reference evidence="2" key="2">
    <citation type="submission" date="2023-05" db="EMBL/GenBank/DDBJ databases">
        <authorList>
            <consortium name="Lawrence Berkeley National Laboratory"/>
            <person name="Steindorff A."/>
            <person name="Hensen N."/>
            <person name="Bonometti L."/>
            <person name="Westerberg I."/>
            <person name="Brannstrom I.O."/>
            <person name="Guillou S."/>
            <person name="Cros-Aarteil S."/>
            <person name="Calhoun S."/>
            <person name="Haridas S."/>
            <person name="Kuo A."/>
            <person name="Mondo S."/>
            <person name="Pangilinan J."/>
            <person name="Riley R."/>
            <person name="Labutti K."/>
            <person name="Andreopoulos B."/>
            <person name="Lipzen A."/>
            <person name="Chen C."/>
            <person name="Yanf M."/>
            <person name="Daum C."/>
            <person name="Ng V."/>
            <person name="Clum A."/>
            <person name="Ohm R."/>
            <person name="Martin F."/>
            <person name="Silar P."/>
            <person name="Natvig D."/>
            <person name="Lalanne C."/>
            <person name="Gautier V."/>
            <person name="Ament-Velasquez S.L."/>
            <person name="Kruys A."/>
            <person name="Hutchinson M.I."/>
            <person name="Powell A.J."/>
            <person name="Barry K."/>
            <person name="Miller A.N."/>
            <person name="Grigoriev I.V."/>
            <person name="Debuchy R."/>
            <person name="Gladieux P."/>
            <person name="Thoren M.H."/>
            <person name="Johannesson H."/>
        </authorList>
    </citation>
    <scope>NUCLEOTIDE SEQUENCE</scope>
    <source>
        <strain evidence="2">PSN293</strain>
    </source>
</reference>
<evidence type="ECO:0000313" key="3">
    <source>
        <dbReference type="Proteomes" id="UP001301769"/>
    </source>
</evidence>
<feature type="compositionally biased region" description="Polar residues" evidence="1">
    <location>
        <begin position="1"/>
        <end position="16"/>
    </location>
</feature>
<dbReference type="EMBL" id="MU858195">
    <property type="protein sequence ID" value="KAK4209755.1"/>
    <property type="molecule type" value="Genomic_DNA"/>
</dbReference>
<dbReference type="AlphaFoldDB" id="A0AAN7B6B8"/>
<feature type="compositionally biased region" description="Polar residues" evidence="1">
    <location>
        <begin position="376"/>
        <end position="406"/>
    </location>
</feature>
<feature type="compositionally biased region" description="Gly residues" evidence="1">
    <location>
        <begin position="127"/>
        <end position="137"/>
    </location>
</feature>
<sequence length="550" mass="59913">MSVGDNSDNEAVNSEQLETDMSDSEDETAGESDTDNDDDNEWSGQNGNLESLIIDAVDGDLSLAAFLVPVLHHDFQLALKSKVESWQCTTAHGSADSSHTGKPSSADLPRGQDGNNSRKRRRRSSSDGGGRGAPNGGDGDEGDEDDDRDGDLGQSPPDGIDSAPTLACPFHKRDPVKYGIQPGNSAGTKKHKYRGCIGPGYKSIQRLKEHLKRVHSPVQCDRCYEIFPGSLKERAACLAKLAEHRKKAVSCERGDVSDKEGIDEFQWAILDKQSRKKNQEAHRVEKWYEIWDVLFPEAGVERPENPWNDLTVPHQSKQSSTYGEESFAKLFVSMMEHKVSQKEIDPEVFEAIRGPIASVARQALRAHINIRGAALTETSSSESKNRPSLGSSAQLSDPATTASHQLSAATAATSITTESPIRARAATNTTYTLSPLYHGMGIPLARQHSQQPPLQFTHMPRIAEVPAGNMASFAGITAADDQSTSFYAFNYMFTPPPPSHHQAHHPNNWAGPNSVPFPTPHTMPQNYPPLAGAEYYGDVTDYGQGGQEDV</sequence>
<feature type="region of interest" description="Disordered" evidence="1">
    <location>
        <begin position="172"/>
        <end position="191"/>
    </location>
</feature>
<dbReference type="Proteomes" id="UP001301769">
    <property type="component" value="Unassembled WGS sequence"/>
</dbReference>
<accession>A0AAN7B6B8</accession>
<organism evidence="2 3">
    <name type="scientific">Rhypophila decipiens</name>
    <dbReference type="NCBI Taxonomy" id="261697"/>
    <lineage>
        <taxon>Eukaryota</taxon>
        <taxon>Fungi</taxon>
        <taxon>Dikarya</taxon>
        <taxon>Ascomycota</taxon>
        <taxon>Pezizomycotina</taxon>
        <taxon>Sordariomycetes</taxon>
        <taxon>Sordariomycetidae</taxon>
        <taxon>Sordariales</taxon>
        <taxon>Naviculisporaceae</taxon>
        <taxon>Rhypophila</taxon>
    </lineage>
</organism>
<dbReference type="PANTHER" id="PTHR38166">
    <property type="entry name" value="C2H2-TYPE DOMAIN-CONTAINING PROTEIN-RELATED"/>
    <property type="match status" value="1"/>
</dbReference>
<comment type="caution">
    <text evidence="2">The sequence shown here is derived from an EMBL/GenBank/DDBJ whole genome shotgun (WGS) entry which is preliminary data.</text>
</comment>
<gene>
    <name evidence="2" type="ORF">QBC37DRAFT_293924</name>
</gene>
<feature type="region of interest" description="Disordered" evidence="1">
    <location>
        <begin position="1"/>
        <end position="46"/>
    </location>
</feature>
<keyword evidence="3" id="KW-1185">Reference proteome</keyword>
<feature type="compositionally biased region" description="Acidic residues" evidence="1">
    <location>
        <begin position="138"/>
        <end position="149"/>
    </location>
</feature>
<evidence type="ECO:0000313" key="2">
    <source>
        <dbReference type="EMBL" id="KAK4209755.1"/>
    </source>
</evidence>
<name>A0AAN7B6B8_9PEZI</name>
<proteinExistence type="predicted"/>
<evidence type="ECO:0000256" key="1">
    <source>
        <dbReference type="SAM" id="MobiDB-lite"/>
    </source>
</evidence>
<protein>
    <submittedName>
        <fullName evidence="2">POZ-AT hook-and zinc finger-containing protein 1</fullName>
    </submittedName>
</protein>
<feature type="compositionally biased region" description="Acidic residues" evidence="1">
    <location>
        <begin position="17"/>
        <end position="41"/>
    </location>
</feature>
<reference evidence="2" key="1">
    <citation type="journal article" date="2023" name="Mol. Phylogenet. Evol.">
        <title>Genome-scale phylogeny and comparative genomics of the fungal order Sordariales.</title>
        <authorList>
            <person name="Hensen N."/>
            <person name="Bonometti L."/>
            <person name="Westerberg I."/>
            <person name="Brannstrom I.O."/>
            <person name="Guillou S."/>
            <person name="Cros-Aarteil S."/>
            <person name="Calhoun S."/>
            <person name="Haridas S."/>
            <person name="Kuo A."/>
            <person name="Mondo S."/>
            <person name="Pangilinan J."/>
            <person name="Riley R."/>
            <person name="LaButti K."/>
            <person name="Andreopoulos B."/>
            <person name="Lipzen A."/>
            <person name="Chen C."/>
            <person name="Yan M."/>
            <person name="Daum C."/>
            <person name="Ng V."/>
            <person name="Clum A."/>
            <person name="Steindorff A."/>
            <person name="Ohm R.A."/>
            <person name="Martin F."/>
            <person name="Silar P."/>
            <person name="Natvig D.O."/>
            <person name="Lalanne C."/>
            <person name="Gautier V."/>
            <person name="Ament-Velasquez S.L."/>
            <person name="Kruys A."/>
            <person name="Hutchinson M.I."/>
            <person name="Powell A.J."/>
            <person name="Barry K."/>
            <person name="Miller A.N."/>
            <person name="Grigoriev I.V."/>
            <person name="Debuchy R."/>
            <person name="Gladieux P."/>
            <person name="Hiltunen Thoren M."/>
            <person name="Johannesson H."/>
        </authorList>
    </citation>
    <scope>NUCLEOTIDE SEQUENCE</scope>
    <source>
        <strain evidence="2">PSN293</strain>
    </source>
</reference>